<sequence length="319" mass="35564">MQAPPPPPPPLPPGFSAQWSAQYNRYFFVNTSTGQSQWDLPQQQPMYQPPQQYPQQQQQPQQPQTKGNPLQQLSTNPMAAVQGFLGGSMAASLLGQSKPNQGHPQQGYQQQPQYQQGPPQQSHYPNQQQSGSYVATQNTTLVLKESFGSFSGDDMTISDQTGRAWFRLDAQTLSMRDKRTLLDANTNMPVVRLEKKLFSIGTKWQATGPSGAVLFTIEPKLLTLTPAINVFLADGDRNPDFKITGSFMQKDFELFDIRNGGKRPVGVCKKERATANLGAFLSTMVFKKDSYFLTLYPGADVSMWVAICVLLDELYNDEK</sequence>
<dbReference type="InterPro" id="IPR007612">
    <property type="entry name" value="LOR"/>
</dbReference>
<dbReference type="CDD" id="cd00201">
    <property type="entry name" value="WW"/>
    <property type="match status" value="1"/>
</dbReference>
<gene>
    <name evidence="4" type="ORF">CcCBS67573_g02876</name>
</gene>
<organism evidence="4 5">
    <name type="scientific">Chytriomyces confervae</name>
    <dbReference type="NCBI Taxonomy" id="246404"/>
    <lineage>
        <taxon>Eukaryota</taxon>
        <taxon>Fungi</taxon>
        <taxon>Fungi incertae sedis</taxon>
        <taxon>Chytridiomycota</taxon>
        <taxon>Chytridiomycota incertae sedis</taxon>
        <taxon>Chytridiomycetes</taxon>
        <taxon>Chytridiales</taxon>
        <taxon>Chytriomycetaceae</taxon>
        <taxon>Chytriomyces</taxon>
    </lineage>
</organism>
<dbReference type="Gene3D" id="2.40.160.200">
    <property type="entry name" value="LURP1-related"/>
    <property type="match status" value="1"/>
</dbReference>
<comment type="similarity">
    <text evidence="1">Belongs to the LOR family.</text>
</comment>
<evidence type="ECO:0000259" key="3">
    <source>
        <dbReference type="PROSITE" id="PS50020"/>
    </source>
</evidence>
<dbReference type="EMBL" id="QEAP01000066">
    <property type="protein sequence ID" value="TPX75855.1"/>
    <property type="molecule type" value="Genomic_DNA"/>
</dbReference>
<evidence type="ECO:0000313" key="5">
    <source>
        <dbReference type="Proteomes" id="UP000320333"/>
    </source>
</evidence>
<evidence type="ECO:0000256" key="2">
    <source>
        <dbReference type="SAM" id="MobiDB-lite"/>
    </source>
</evidence>
<dbReference type="InterPro" id="IPR036020">
    <property type="entry name" value="WW_dom_sf"/>
</dbReference>
<evidence type="ECO:0000256" key="1">
    <source>
        <dbReference type="ARBA" id="ARBA00005437"/>
    </source>
</evidence>
<dbReference type="PANTHER" id="PTHR31087:SF161">
    <property type="entry name" value="TUBBY C 2 FAMILY PROTEIN"/>
    <property type="match status" value="1"/>
</dbReference>
<feature type="region of interest" description="Disordered" evidence="2">
    <location>
        <begin position="92"/>
        <end position="132"/>
    </location>
</feature>
<dbReference type="STRING" id="246404.A0A507FJP5"/>
<dbReference type="InterPro" id="IPR001202">
    <property type="entry name" value="WW_dom"/>
</dbReference>
<reference evidence="4 5" key="1">
    <citation type="journal article" date="2019" name="Sci. Rep.">
        <title>Comparative genomics of chytrid fungi reveal insights into the obligate biotrophic and pathogenic lifestyle of Synchytrium endobioticum.</title>
        <authorList>
            <person name="van de Vossenberg B.T.L.H."/>
            <person name="Warris S."/>
            <person name="Nguyen H.D.T."/>
            <person name="van Gent-Pelzer M.P.E."/>
            <person name="Joly D.L."/>
            <person name="van de Geest H.C."/>
            <person name="Bonants P.J.M."/>
            <person name="Smith D.S."/>
            <person name="Levesque C.A."/>
            <person name="van der Lee T.A.J."/>
        </authorList>
    </citation>
    <scope>NUCLEOTIDE SEQUENCE [LARGE SCALE GENOMIC DNA]</scope>
    <source>
        <strain evidence="4 5">CBS 675.73</strain>
    </source>
</reference>
<feature type="compositionally biased region" description="Low complexity" evidence="2">
    <location>
        <begin position="53"/>
        <end position="64"/>
    </location>
</feature>
<dbReference type="PROSITE" id="PS50020">
    <property type="entry name" value="WW_DOMAIN_2"/>
    <property type="match status" value="1"/>
</dbReference>
<evidence type="ECO:0000313" key="4">
    <source>
        <dbReference type="EMBL" id="TPX75855.1"/>
    </source>
</evidence>
<keyword evidence="5" id="KW-1185">Reference proteome</keyword>
<dbReference type="Pfam" id="PF00397">
    <property type="entry name" value="WW"/>
    <property type="match status" value="1"/>
</dbReference>
<proteinExistence type="inferred from homology"/>
<comment type="caution">
    <text evidence="4">The sequence shown here is derived from an EMBL/GenBank/DDBJ whole genome shotgun (WGS) entry which is preliminary data.</text>
</comment>
<feature type="compositionally biased region" description="Low complexity" evidence="2">
    <location>
        <begin position="101"/>
        <end position="125"/>
    </location>
</feature>
<dbReference type="InterPro" id="IPR038595">
    <property type="entry name" value="LOR_sf"/>
</dbReference>
<accession>A0A507FJP5</accession>
<dbReference type="AlphaFoldDB" id="A0A507FJP5"/>
<dbReference type="PANTHER" id="PTHR31087">
    <property type="match status" value="1"/>
</dbReference>
<dbReference type="SUPFAM" id="SSF54518">
    <property type="entry name" value="Tubby C-terminal domain-like"/>
    <property type="match status" value="1"/>
</dbReference>
<dbReference type="SMART" id="SM00456">
    <property type="entry name" value="WW"/>
    <property type="match status" value="1"/>
</dbReference>
<dbReference type="SUPFAM" id="SSF51045">
    <property type="entry name" value="WW domain"/>
    <property type="match status" value="1"/>
</dbReference>
<dbReference type="Pfam" id="PF04525">
    <property type="entry name" value="LOR"/>
    <property type="match status" value="1"/>
</dbReference>
<dbReference type="OrthoDB" id="97518at2759"/>
<dbReference type="Gene3D" id="2.20.70.10">
    <property type="match status" value="1"/>
</dbReference>
<dbReference type="InterPro" id="IPR025659">
    <property type="entry name" value="Tubby-like_C"/>
</dbReference>
<dbReference type="Proteomes" id="UP000320333">
    <property type="component" value="Unassembled WGS sequence"/>
</dbReference>
<name>A0A507FJP5_9FUNG</name>
<protein>
    <recommendedName>
        <fullName evidence="3">WW domain-containing protein</fullName>
    </recommendedName>
</protein>
<feature type="domain" description="WW" evidence="3">
    <location>
        <begin position="9"/>
        <end position="43"/>
    </location>
</feature>
<feature type="region of interest" description="Disordered" evidence="2">
    <location>
        <begin position="34"/>
        <end position="72"/>
    </location>
</feature>